<dbReference type="Proteomes" id="UP001262754">
    <property type="component" value="Unassembled WGS sequence"/>
</dbReference>
<dbReference type="RefSeq" id="WP_310034583.1">
    <property type="nucleotide sequence ID" value="NZ_JAVDRL010000013.1"/>
</dbReference>
<evidence type="ECO:0000313" key="1">
    <source>
        <dbReference type="EMBL" id="MDR6533652.1"/>
    </source>
</evidence>
<evidence type="ECO:0000313" key="2">
    <source>
        <dbReference type="Proteomes" id="UP001262754"/>
    </source>
</evidence>
<comment type="caution">
    <text evidence="1">The sequence shown here is derived from an EMBL/GenBank/DDBJ whole genome shotgun (WGS) entry which is preliminary data.</text>
</comment>
<sequence>MEQLTAFLKRFGRRSGARYWVGPRPEARAKALPRAIASMVGYPTSVDGWTDRYDLQQIDRETAAQVLAFAATESMAYGQHGSPREGHRKLASAALESFNGDAVFLTNTADWIKGGSVTWSVTLTDATFETGLIAYDAANALIYWVEEED</sequence>
<reference evidence="1 2" key="1">
    <citation type="submission" date="2023-07" db="EMBL/GenBank/DDBJ databases">
        <title>Sorghum-associated microbial communities from plants grown in Nebraska, USA.</title>
        <authorList>
            <person name="Schachtman D."/>
        </authorList>
    </citation>
    <scope>NUCLEOTIDE SEQUENCE [LARGE SCALE GENOMIC DNA]</scope>
    <source>
        <strain evidence="1 2">DS2154</strain>
    </source>
</reference>
<proteinExistence type="predicted"/>
<dbReference type="EMBL" id="JAVDRL010000013">
    <property type="protein sequence ID" value="MDR6533652.1"/>
    <property type="molecule type" value="Genomic_DNA"/>
</dbReference>
<keyword evidence="2" id="KW-1185">Reference proteome</keyword>
<organism evidence="1 2">
    <name type="scientific">Caulobacter rhizosphaerae</name>
    <dbReference type="NCBI Taxonomy" id="2010972"/>
    <lineage>
        <taxon>Bacteria</taxon>
        <taxon>Pseudomonadati</taxon>
        <taxon>Pseudomonadota</taxon>
        <taxon>Alphaproteobacteria</taxon>
        <taxon>Caulobacterales</taxon>
        <taxon>Caulobacteraceae</taxon>
        <taxon>Caulobacter</taxon>
    </lineage>
</organism>
<protein>
    <submittedName>
        <fullName evidence="1">Uncharacterized protein</fullName>
    </submittedName>
</protein>
<accession>A0ABU1N5E0</accession>
<name>A0ABU1N5E0_9CAUL</name>
<gene>
    <name evidence="1" type="ORF">J2800_004418</name>
</gene>